<dbReference type="Gene3D" id="3.30.1240.10">
    <property type="match status" value="1"/>
</dbReference>
<evidence type="ECO:0000313" key="1">
    <source>
        <dbReference type="EMBL" id="EUJ40669.1"/>
    </source>
</evidence>
<dbReference type="GO" id="GO:0016791">
    <property type="term" value="F:phosphatase activity"/>
    <property type="evidence" value="ECO:0007669"/>
    <property type="project" value="UniProtKB-ARBA"/>
</dbReference>
<protein>
    <submittedName>
        <fullName evidence="1">Cof family hydrolase</fullName>
    </submittedName>
</protein>
<dbReference type="SUPFAM" id="SSF56784">
    <property type="entry name" value="HAD-like"/>
    <property type="match status" value="1"/>
</dbReference>
<dbReference type="PATRIC" id="fig|1265861.3.peg.934"/>
<keyword evidence="2" id="KW-1185">Reference proteome</keyword>
<dbReference type="GO" id="GO:0005829">
    <property type="term" value="C:cytosol"/>
    <property type="evidence" value="ECO:0007669"/>
    <property type="project" value="TreeGrafter"/>
</dbReference>
<dbReference type="SFLD" id="SFLDG01140">
    <property type="entry name" value="C2.B:_Phosphomannomutase_and_P"/>
    <property type="match status" value="1"/>
</dbReference>
<dbReference type="STRING" id="1265861.BCAMP_04737"/>
<dbReference type="NCBIfam" id="TIGR01484">
    <property type="entry name" value="HAD-SF-IIB"/>
    <property type="match status" value="1"/>
</dbReference>
<dbReference type="Proteomes" id="UP000019243">
    <property type="component" value="Unassembled WGS sequence"/>
</dbReference>
<dbReference type="PROSITE" id="PS01229">
    <property type="entry name" value="COF_2"/>
    <property type="match status" value="1"/>
</dbReference>
<dbReference type="NCBIfam" id="TIGR00099">
    <property type="entry name" value="Cof-subfamily"/>
    <property type="match status" value="1"/>
</dbReference>
<dbReference type="Gene3D" id="3.40.50.1000">
    <property type="entry name" value="HAD superfamily/HAD-like"/>
    <property type="match status" value="1"/>
</dbReference>
<dbReference type="EMBL" id="AODH01000016">
    <property type="protein sequence ID" value="EUJ40669.1"/>
    <property type="molecule type" value="Genomic_DNA"/>
</dbReference>
<proteinExistence type="predicted"/>
<dbReference type="AlphaFoldDB" id="W7CM86"/>
<accession>W7CM86</accession>
<evidence type="ECO:0000313" key="2">
    <source>
        <dbReference type="Proteomes" id="UP000019243"/>
    </source>
</evidence>
<dbReference type="InterPro" id="IPR023214">
    <property type="entry name" value="HAD_sf"/>
</dbReference>
<dbReference type="InterPro" id="IPR000150">
    <property type="entry name" value="Cof"/>
</dbReference>
<dbReference type="InterPro" id="IPR006379">
    <property type="entry name" value="HAD-SF_hydro_IIB"/>
</dbReference>
<dbReference type="SFLD" id="SFLDS00003">
    <property type="entry name" value="Haloacid_Dehalogenase"/>
    <property type="match status" value="1"/>
</dbReference>
<dbReference type="GO" id="GO:0000287">
    <property type="term" value="F:magnesium ion binding"/>
    <property type="evidence" value="ECO:0007669"/>
    <property type="project" value="TreeGrafter"/>
</dbReference>
<name>W7CM86_9LIST</name>
<dbReference type="RefSeq" id="WP_232217912.1">
    <property type="nucleotide sequence ID" value="NZ_AODH01000016.1"/>
</dbReference>
<sequence>MTKIVFFDVDGTLFDSQNKIPQSTKNSIAALQQQGIKVAIATGRSPFNVTAISEELEVDTVICYNGQYVMHEGEVIYRNPMPLGELKQLQALTDANNHALVYAGSETLAFDEVNNLDVLDALGSVNITYPKVIPNFTESNDIYQMLVFADQRYDTSYNEAFANYKFVRWHEQSMDVIPANGSKADGIQALLEKLAIPLENTYAFGDGMNDYEMLQLVGHGIAMGNGKEPLKKSGRLCNRPRR</sequence>
<gene>
    <name evidence="1" type="ORF">BCAMP_04737</name>
</gene>
<dbReference type="PANTHER" id="PTHR10000">
    <property type="entry name" value="PHOSPHOSERINE PHOSPHATASE"/>
    <property type="match status" value="1"/>
</dbReference>
<comment type="caution">
    <text evidence="1">The sequence shown here is derived from an EMBL/GenBank/DDBJ whole genome shotgun (WGS) entry which is preliminary data.</text>
</comment>
<dbReference type="InterPro" id="IPR036412">
    <property type="entry name" value="HAD-like_sf"/>
</dbReference>
<organism evidence="1 2">
    <name type="scientific">Brochothrix campestris FSL F6-1037</name>
    <dbReference type="NCBI Taxonomy" id="1265861"/>
    <lineage>
        <taxon>Bacteria</taxon>
        <taxon>Bacillati</taxon>
        <taxon>Bacillota</taxon>
        <taxon>Bacilli</taxon>
        <taxon>Bacillales</taxon>
        <taxon>Listeriaceae</taxon>
        <taxon>Brochothrix</taxon>
    </lineage>
</organism>
<dbReference type="PANTHER" id="PTHR10000:SF25">
    <property type="entry name" value="PHOSPHATASE YKRA-RELATED"/>
    <property type="match status" value="1"/>
</dbReference>
<keyword evidence="1" id="KW-0378">Hydrolase</keyword>
<reference evidence="1 2" key="1">
    <citation type="submission" date="2012-12" db="EMBL/GenBank/DDBJ databases">
        <title>Novel taxa of Listeriaceae from agricultural environments in the United States.</title>
        <authorList>
            <person name="den Bakker H.C."/>
            <person name="Allred A."/>
            <person name="Warchocki S."/>
            <person name="Wright E.M."/>
            <person name="Burrell A."/>
            <person name="Nightingale K.K."/>
            <person name="Kephart D."/>
            <person name="Wiedmann M."/>
        </authorList>
    </citation>
    <scope>NUCLEOTIDE SEQUENCE [LARGE SCALE GENOMIC DNA]</scope>
    <source>
        <strain evidence="1 2">FSL F6-1037</strain>
    </source>
</reference>
<dbReference type="Pfam" id="PF08282">
    <property type="entry name" value="Hydrolase_3"/>
    <property type="match status" value="1"/>
</dbReference>